<protein>
    <submittedName>
        <fullName evidence="3">Uncharacterized protein</fullName>
    </submittedName>
</protein>
<keyword evidence="2" id="KW-0732">Signal</keyword>
<feature type="compositionally biased region" description="Basic and acidic residues" evidence="1">
    <location>
        <begin position="229"/>
        <end position="259"/>
    </location>
</feature>
<feature type="compositionally biased region" description="Pro residues" evidence="1">
    <location>
        <begin position="171"/>
        <end position="180"/>
    </location>
</feature>
<feature type="chain" id="PRO_5043954258" evidence="2">
    <location>
        <begin position="27"/>
        <end position="259"/>
    </location>
</feature>
<organism evidence="3 4">
    <name type="scientific">Linum trigynum</name>
    <dbReference type="NCBI Taxonomy" id="586398"/>
    <lineage>
        <taxon>Eukaryota</taxon>
        <taxon>Viridiplantae</taxon>
        <taxon>Streptophyta</taxon>
        <taxon>Embryophyta</taxon>
        <taxon>Tracheophyta</taxon>
        <taxon>Spermatophyta</taxon>
        <taxon>Magnoliopsida</taxon>
        <taxon>eudicotyledons</taxon>
        <taxon>Gunneridae</taxon>
        <taxon>Pentapetalae</taxon>
        <taxon>rosids</taxon>
        <taxon>fabids</taxon>
        <taxon>Malpighiales</taxon>
        <taxon>Linaceae</taxon>
        <taxon>Linum</taxon>
    </lineage>
</organism>
<evidence type="ECO:0000313" key="4">
    <source>
        <dbReference type="Proteomes" id="UP001497516"/>
    </source>
</evidence>
<evidence type="ECO:0000256" key="2">
    <source>
        <dbReference type="SAM" id="SignalP"/>
    </source>
</evidence>
<feature type="compositionally biased region" description="Low complexity" evidence="1">
    <location>
        <begin position="149"/>
        <end position="170"/>
    </location>
</feature>
<name>A0AAV2CU49_9ROSI</name>
<feature type="region of interest" description="Disordered" evidence="1">
    <location>
        <begin position="28"/>
        <end position="88"/>
    </location>
</feature>
<dbReference type="AlphaFoldDB" id="A0AAV2CU49"/>
<dbReference type="Proteomes" id="UP001497516">
    <property type="component" value="Chromosome 10"/>
</dbReference>
<keyword evidence="4" id="KW-1185">Reference proteome</keyword>
<feature type="region of interest" description="Disordered" evidence="1">
    <location>
        <begin position="141"/>
        <end position="259"/>
    </location>
</feature>
<evidence type="ECO:0000313" key="3">
    <source>
        <dbReference type="EMBL" id="CAL1359146.1"/>
    </source>
</evidence>
<proteinExistence type="predicted"/>
<reference evidence="3 4" key="1">
    <citation type="submission" date="2024-04" db="EMBL/GenBank/DDBJ databases">
        <authorList>
            <person name="Fracassetti M."/>
        </authorList>
    </citation>
    <scope>NUCLEOTIDE SEQUENCE [LARGE SCALE GENOMIC DNA]</scope>
</reference>
<feature type="signal peptide" evidence="2">
    <location>
        <begin position="1"/>
        <end position="26"/>
    </location>
</feature>
<feature type="compositionally biased region" description="Low complexity" evidence="1">
    <location>
        <begin position="181"/>
        <end position="219"/>
    </location>
</feature>
<accession>A0AAV2CU49</accession>
<sequence length="259" mass="28072">MATTTTLLFPEAFLLLITIGISLSSANHTSQKEIDDDDSASILRRRGGSSPISLPLVHRSSIFKPGDDNDQQQEATSSPPPLRRSLPPALGTHMLVHRYRAVDITIKVFRNRSGHLRLHGRPHGGVLRSGLHRHAAKRLLVHPGHGAGSTVSRASSATTSRSRSSTQRLLPPSPSSPATPPSATTSTSPSAAPKSAASATTTAPSSPTATTSPRASLSRPGEEGVSWQEESRPEKEVQKRLRRNREVREERERVKLYYQ</sequence>
<dbReference type="EMBL" id="OZ034814">
    <property type="protein sequence ID" value="CAL1359146.1"/>
    <property type="molecule type" value="Genomic_DNA"/>
</dbReference>
<gene>
    <name evidence="3" type="ORF">LTRI10_LOCUS6652</name>
</gene>
<evidence type="ECO:0000256" key="1">
    <source>
        <dbReference type="SAM" id="MobiDB-lite"/>
    </source>
</evidence>